<sequence length="278" mass="29091">MTEPRGRHRGPPFTQPRRHPQTKARTGTRVTVRAPSGNTARNAASGGDRATRPTPGAAIHTTPTPPSDEGPYRNPRHRPWPVREHRSKAGFGAVTSHERPGTGSRQPPGGAAAASSPPREGAGRAERAANASAGIALARAASSRARMRRSFPYNRRCVMAVSSTHGTAVWPSQRRSSPPMRDGPAIAPPVGDRVIATRLEKHPGGRSSSAIARSHEESSAPVETICSTPSEPTAAGQVSTAQPVPCTPLSAPRSARPPAPAPGPPGPTGSRHGWRPAR</sequence>
<dbReference type="EMBL" id="JAUSZV010000005">
    <property type="protein sequence ID" value="MDQ0907066.1"/>
    <property type="molecule type" value="Genomic_DNA"/>
</dbReference>
<accession>A0AAW8FAA8</accession>
<protein>
    <submittedName>
        <fullName evidence="2">Uncharacterized protein</fullName>
    </submittedName>
</protein>
<comment type="caution">
    <text evidence="2">The sequence shown here is derived from an EMBL/GenBank/DDBJ whole genome shotgun (WGS) entry which is preliminary data.</text>
</comment>
<dbReference type="Proteomes" id="UP001234216">
    <property type="component" value="Unassembled WGS sequence"/>
</dbReference>
<feature type="compositionally biased region" description="Polar residues" evidence="1">
    <location>
        <begin position="225"/>
        <end position="242"/>
    </location>
</feature>
<feature type="compositionally biased region" description="Low complexity" evidence="1">
    <location>
        <begin position="103"/>
        <end position="120"/>
    </location>
</feature>
<evidence type="ECO:0000256" key="1">
    <source>
        <dbReference type="SAM" id="MobiDB-lite"/>
    </source>
</evidence>
<organism evidence="2 3">
    <name type="scientific">Streptomyces canus</name>
    <dbReference type="NCBI Taxonomy" id="58343"/>
    <lineage>
        <taxon>Bacteria</taxon>
        <taxon>Bacillati</taxon>
        <taxon>Actinomycetota</taxon>
        <taxon>Actinomycetes</taxon>
        <taxon>Kitasatosporales</taxon>
        <taxon>Streptomycetaceae</taxon>
        <taxon>Streptomyces</taxon>
        <taxon>Streptomyces aurantiacus group</taxon>
    </lineage>
</organism>
<feature type="compositionally biased region" description="Basic residues" evidence="1">
    <location>
        <begin position="1"/>
        <end position="22"/>
    </location>
</feature>
<feature type="region of interest" description="Disordered" evidence="1">
    <location>
        <begin position="202"/>
        <end position="278"/>
    </location>
</feature>
<feature type="region of interest" description="Disordered" evidence="1">
    <location>
        <begin position="1"/>
        <end position="131"/>
    </location>
</feature>
<feature type="compositionally biased region" description="Basic residues" evidence="1">
    <location>
        <begin position="74"/>
        <end position="88"/>
    </location>
</feature>
<dbReference type="AlphaFoldDB" id="A0AAW8FAA8"/>
<gene>
    <name evidence="2" type="ORF">QFZ22_003051</name>
</gene>
<proteinExistence type="predicted"/>
<evidence type="ECO:0000313" key="2">
    <source>
        <dbReference type="EMBL" id="MDQ0907066.1"/>
    </source>
</evidence>
<name>A0AAW8FAA8_9ACTN</name>
<evidence type="ECO:0000313" key="3">
    <source>
        <dbReference type="Proteomes" id="UP001234216"/>
    </source>
</evidence>
<feature type="compositionally biased region" description="Pro residues" evidence="1">
    <location>
        <begin position="255"/>
        <end position="267"/>
    </location>
</feature>
<feature type="region of interest" description="Disordered" evidence="1">
    <location>
        <begin position="163"/>
        <end position="190"/>
    </location>
</feature>
<reference evidence="2" key="1">
    <citation type="submission" date="2023-07" db="EMBL/GenBank/DDBJ databases">
        <title>Comparative genomics of wheat-associated soil bacteria to identify genetic determinants of phenazine resistance.</title>
        <authorList>
            <person name="Mouncey N."/>
        </authorList>
    </citation>
    <scope>NUCLEOTIDE SEQUENCE</scope>
    <source>
        <strain evidence="2">V4I22</strain>
    </source>
</reference>